<organism evidence="1 2">
    <name type="scientific">Pseudomonas soli</name>
    <dbReference type="NCBI Taxonomy" id="1306993"/>
    <lineage>
        <taxon>Bacteria</taxon>
        <taxon>Pseudomonadati</taxon>
        <taxon>Pseudomonadota</taxon>
        <taxon>Gammaproteobacteria</taxon>
        <taxon>Pseudomonadales</taxon>
        <taxon>Pseudomonadaceae</taxon>
        <taxon>Pseudomonas</taxon>
    </lineage>
</organism>
<reference evidence="1" key="1">
    <citation type="submission" date="2021-08" db="EMBL/GenBank/DDBJ databases">
        <authorList>
            <person name="Yaryura P.M."/>
            <person name="Bianco M.I."/>
            <person name="Morais C."/>
            <person name="Setubal J.C."/>
        </authorList>
    </citation>
    <scope>NUCLEOTIDE SEQUENCE</scope>
    <source>
        <strain evidence="1">AP1</strain>
    </source>
</reference>
<evidence type="ECO:0000313" key="1">
    <source>
        <dbReference type="EMBL" id="UXZ43591.1"/>
    </source>
</evidence>
<dbReference type="InterPro" id="IPR019226">
    <property type="entry name" value="DUF2158"/>
</dbReference>
<protein>
    <submittedName>
        <fullName evidence="1">YodC family protein</fullName>
    </submittedName>
</protein>
<sequence length="63" mass="6887">MTEIVKGGVVVLKSGGPAMTVQEVGSYTGYGITNGAKCIWFDKDKKYEDIFDLEVLKAIDLDE</sequence>
<name>A0AAJ5MHU9_9PSED</name>
<gene>
    <name evidence="1" type="ORF">K7K07_16060</name>
</gene>
<dbReference type="Pfam" id="PF09926">
    <property type="entry name" value="DUF2158"/>
    <property type="match status" value="1"/>
</dbReference>
<evidence type="ECO:0000313" key="2">
    <source>
        <dbReference type="Proteomes" id="UP001209279"/>
    </source>
</evidence>
<accession>A0AAJ5MHU9</accession>
<dbReference type="AlphaFoldDB" id="A0AAJ5MHU9"/>
<dbReference type="EMBL" id="CP083803">
    <property type="protein sequence ID" value="UXZ43591.1"/>
    <property type="molecule type" value="Genomic_DNA"/>
</dbReference>
<dbReference type="Proteomes" id="UP001209279">
    <property type="component" value="Chromosome"/>
</dbReference>
<proteinExistence type="predicted"/>
<dbReference type="RefSeq" id="WP_263158087.1">
    <property type="nucleotide sequence ID" value="NZ_CP083803.1"/>
</dbReference>